<dbReference type="InterPro" id="IPR042099">
    <property type="entry name" value="ANL_N_sf"/>
</dbReference>
<evidence type="ECO:0000256" key="5">
    <source>
        <dbReference type="ARBA" id="ARBA00061566"/>
    </source>
</evidence>
<comment type="pathway">
    <text evidence="4">Aromatic compound metabolism; phenylacetate degradation.</text>
</comment>
<dbReference type="InterPro" id="IPR028154">
    <property type="entry name" value="AMP-dep_Lig_C"/>
</dbReference>
<dbReference type="Pfam" id="PF14535">
    <property type="entry name" value="AMP-binding_C_2"/>
    <property type="match status" value="1"/>
</dbReference>
<dbReference type="GO" id="GO:0000166">
    <property type="term" value="F:nucleotide binding"/>
    <property type="evidence" value="ECO:0007669"/>
    <property type="project" value="UniProtKB-KW"/>
</dbReference>
<evidence type="ECO:0000256" key="1">
    <source>
        <dbReference type="ARBA" id="ARBA00011245"/>
    </source>
</evidence>
<dbReference type="InterPro" id="IPR011880">
    <property type="entry name" value="PA_CoA_ligase"/>
</dbReference>
<dbReference type="InterPro" id="IPR000873">
    <property type="entry name" value="AMP-dep_synth/lig_dom"/>
</dbReference>
<dbReference type="GO" id="GO:0010124">
    <property type="term" value="P:phenylacetate catabolic process"/>
    <property type="evidence" value="ECO:0007669"/>
    <property type="project" value="InterPro"/>
</dbReference>
<reference evidence="11 12" key="1">
    <citation type="submission" date="2016-12" db="EMBL/GenBank/DDBJ databases">
        <title>The draft genome sequence of Actinophytocola xinjiangensis.</title>
        <authorList>
            <person name="Wang W."/>
            <person name="Yuan L."/>
        </authorList>
    </citation>
    <scope>NUCLEOTIDE SEQUENCE [LARGE SCALE GENOMIC DNA]</scope>
    <source>
        <strain evidence="11 12">CGMCC 4.4663</strain>
    </source>
</reference>
<keyword evidence="12" id="KW-1185">Reference proteome</keyword>
<sequence length="409" mass="45219">MTAQVDPAALRAMLDRVAHGSAYLRGKLEAAGVRPQDVSEPDDLYRLPFTTKAEIRETPVLDYAAVPDERIVRVHASTGTTGRRTVCAYTARDVEDWTEMVARCLRYAGVTEQDRVQIAVGYGLWAAGVGFQSGVERVGAMVVPTGAGNTQLQVEMLGEMRSTVLWATSSFTLLLAELVARDELRADLALRIALTGSERWGEGTRARIESLLGVRTFDLYGLTELWGGGVGVECDRHDGIHVWDDNFHVEIIDPDTLQPVPAGTPGELVVTTLRKEATPLIRYRTRDLTHLYDEPCPCGSPYPRIGRIQGRSDDQIKVRGVIFLPMQVDTVLAEMPGVGPEFQAHVDRDAGGRDSLTVRVETDDRDAVGELERRLRDKIGLRIGVELVEPGSLPRSERKTQRVFDHRVL</sequence>
<dbReference type="PANTHER" id="PTHR43845:SF1">
    <property type="entry name" value="BLR5969 PROTEIN"/>
    <property type="match status" value="1"/>
</dbReference>
<dbReference type="PANTHER" id="PTHR43845">
    <property type="entry name" value="BLR5969 PROTEIN"/>
    <property type="match status" value="1"/>
</dbReference>
<name>A0A7Z0WMQ1_9PSEU</name>
<evidence type="ECO:0000256" key="6">
    <source>
        <dbReference type="ARBA" id="ARBA00066629"/>
    </source>
</evidence>
<feature type="domain" description="AMP-dependent ligase C-terminal" evidence="10">
    <location>
        <begin position="320"/>
        <end position="407"/>
    </location>
</feature>
<evidence type="ECO:0000256" key="4">
    <source>
        <dbReference type="ARBA" id="ARBA00060591"/>
    </source>
</evidence>
<dbReference type="AlphaFoldDB" id="A0A7Z0WMQ1"/>
<comment type="caution">
    <text evidence="11">The sequence shown here is derived from an EMBL/GenBank/DDBJ whole genome shotgun (WGS) entry which is preliminary data.</text>
</comment>
<dbReference type="Pfam" id="PF00501">
    <property type="entry name" value="AMP-binding"/>
    <property type="match status" value="1"/>
</dbReference>
<dbReference type="Gene3D" id="3.40.50.12780">
    <property type="entry name" value="N-terminal domain of ligase-like"/>
    <property type="match status" value="1"/>
</dbReference>
<evidence type="ECO:0000313" key="11">
    <source>
        <dbReference type="EMBL" id="OLF09815.1"/>
    </source>
</evidence>
<dbReference type="RefSeq" id="WP_075134206.1">
    <property type="nucleotide sequence ID" value="NZ_MSIF01000008.1"/>
</dbReference>
<dbReference type="OrthoDB" id="580775at2"/>
<accession>A0A7Z0WMQ1</accession>
<dbReference type="EMBL" id="MSIF01000008">
    <property type="protein sequence ID" value="OLF09815.1"/>
    <property type="molecule type" value="Genomic_DNA"/>
</dbReference>
<keyword evidence="3" id="KW-0547">Nucleotide-binding</keyword>
<dbReference type="CDD" id="cd05913">
    <property type="entry name" value="PaaK"/>
    <property type="match status" value="1"/>
</dbReference>
<dbReference type="InterPro" id="IPR045851">
    <property type="entry name" value="AMP-bd_C_sf"/>
</dbReference>
<gene>
    <name evidence="11" type="ORF">BLA60_18780</name>
</gene>
<evidence type="ECO:0000313" key="12">
    <source>
        <dbReference type="Proteomes" id="UP000185696"/>
    </source>
</evidence>
<evidence type="ECO:0000256" key="3">
    <source>
        <dbReference type="ARBA" id="ARBA00022741"/>
    </source>
</evidence>
<evidence type="ECO:0000259" key="9">
    <source>
        <dbReference type="Pfam" id="PF00501"/>
    </source>
</evidence>
<comment type="subunit">
    <text evidence="1">Monomer.</text>
</comment>
<keyword evidence="2 11" id="KW-0436">Ligase</keyword>
<evidence type="ECO:0000256" key="8">
    <source>
        <dbReference type="ARBA" id="ARBA00075111"/>
    </source>
</evidence>
<dbReference type="Gene3D" id="3.30.300.30">
    <property type="match status" value="1"/>
</dbReference>
<dbReference type="SUPFAM" id="SSF56801">
    <property type="entry name" value="Acetyl-CoA synthetase-like"/>
    <property type="match status" value="1"/>
</dbReference>
<evidence type="ECO:0000259" key="10">
    <source>
        <dbReference type="Pfam" id="PF14535"/>
    </source>
</evidence>
<dbReference type="EC" id="6.2.1.30" evidence="6"/>
<dbReference type="GO" id="GO:0047475">
    <property type="term" value="F:phenylacetate-CoA ligase activity"/>
    <property type="evidence" value="ECO:0007669"/>
    <property type="project" value="UniProtKB-EC"/>
</dbReference>
<feature type="domain" description="AMP-dependent synthetase/ligase" evidence="9">
    <location>
        <begin position="79"/>
        <end position="271"/>
    </location>
</feature>
<evidence type="ECO:0000256" key="7">
    <source>
        <dbReference type="ARBA" id="ARBA00068695"/>
    </source>
</evidence>
<comment type="similarity">
    <text evidence="5">Belongs to the phenylacetyl-CoA ligase family.</text>
</comment>
<dbReference type="Proteomes" id="UP000185696">
    <property type="component" value="Unassembled WGS sequence"/>
</dbReference>
<evidence type="ECO:0000256" key="2">
    <source>
        <dbReference type="ARBA" id="ARBA00022598"/>
    </source>
</evidence>
<proteinExistence type="inferred from homology"/>
<dbReference type="FunFam" id="3.40.50.12780:FF:000016">
    <property type="entry name" value="Phenylacetate-coenzyme A ligase"/>
    <property type="match status" value="1"/>
</dbReference>
<protein>
    <recommendedName>
        <fullName evidence="7">Phenylacetate-coenzyme A ligase</fullName>
        <ecNumber evidence="6">6.2.1.30</ecNumber>
    </recommendedName>
    <alternativeName>
        <fullName evidence="8">Phenylacetyl-CoA ligase</fullName>
    </alternativeName>
</protein>
<organism evidence="11 12">
    <name type="scientific">Actinophytocola xinjiangensis</name>
    <dbReference type="NCBI Taxonomy" id="485602"/>
    <lineage>
        <taxon>Bacteria</taxon>
        <taxon>Bacillati</taxon>
        <taxon>Actinomycetota</taxon>
        <taxon>Actinomycetes</taxon>
        <taxon>Pseudonocardiales</taxon>
        <taxon>Pseudonocardiaceae</taxon>
    </lineage>
</organism>